<evidence type="ECO:0000259" key="2">
    <source>
        <dbReference type="Pfam" id="PF00582"/>
    </source>
</evidence>
<evidence type="ECO:0000313" key="4">
    <source>
        <dbReference type="Proteomes" id="UP000058925"/>
    </source>
</evidence>
<protein>
    <submittedName>
        <fullName evidence="3">Universal stress protein family protein</fullName>
    </submittedName>
</protein>
<dbReference type="RefSeq" id="WP_320410455.1">
    <property type="nucleotide sequence ID" value="NZ_CP012850.1"/>
</dbReference>
<dbReference type="SUPFAM" id="SSF52402">
    <property type="entry name" value="Adenine nucleotide alpha hydrolases-like"/>
    <property type="match status" value="1"/>
</dbReference>
<dbReference type="CDD" id="cd00293">
    <property type="entry name" value="USP-like"/>
    <property type="match status" value="1"/>
</dbReference>
<keyword evidence="4" id="KW-1185">Reference proteome</keyword>
<dbReference type="PANTHER" id="PTHR46268:SF6">
    <property type="entry name" value="UNIVERSAL STRESS PROTEIN UP12"/>
    <property type="match status" value="1"/>
</dbReference>
<dbReference type="AlphaFoldDB" id="A0A654M3S0"/>
<accession>A0A654M3S0</accession>
<dbReference type="Pfam" id="PF00582">
    <property type="entry name" value="Usp"/>
    <property type="match status" value="1"/>
</dbReference>
<comment type="similarity">
    <text evidence="1">Belongs to the universal stress protein A family.</text>
</comment>
<dbReference type="KEGG" id="taa:NMY3_02900"/>
<dbReference type="InterPro" id="IPR014729">
    <property type="entry name" value="Rossmann-like_a/b/a_fold"/>
</dbReference>
<evidence type="ECO:0000256" key="1">
    <source>
        <dbReference type="ARBA" id="ARBA00008791"/>
    </source>
</evidence>
<dbReference type="PANTHER" id="PTHR46268">
    <property type="entry name" value="STRESS RESPONSE PROTEIN NHAX"/>
    <property type="match status" value="1"/>
</dbReference>
<organism evidence="3 4">
    <name type="scientific">Candidatus Nitrosocosmicus oleophilus</name>
    <dbReference type="NCBI Taxonomy" id="1353260"/>
    <lineage>
        <taxon>Archaea</taxon>
        <taxon>Nitrososphaerota</taxon>
        <taxon>Nitrososphaeria</taxon>
        <taxon>Nitrososphaerales</taxon>
        <taxon>Nitrososphaeraceae</taxon>
        <taxon>Candidatus Nitrosocosmicus</taxon>
    </lineage>
</organism>
<sequence length="172" mass="18869">MRLLALVDGSEHSLRALDYSINLLNGIGISENRPKKSAKNNHELIILNVLPTIHSSPGILTPIKPSKDGKSISLDQYTNQVNRIIESEWVKNLEELKIKYEKSGVRTSTKILKGSHSSRYVAYSIIKFVKDQKVDLIVLGSVGLGGVLKNKALGSVTRNIAEISTCPVLIVP</sequence>
<feature type="domain" description="UspA" evidence="2">
    <location>
        <begin position="2"/>
        <end position="172"/>
    </location>
</feature>
<evidence type="ECO:0000313" key="3">
    <source>
        <dbReference type="EMBL" id="ALI37089.1"/>
    </source>
</evidence>
<name>A0A654M3S0_9ARCH</name>
<dbReference type="Proteomes" id="UP000058925">
    <property type="component" value="Chromosome"/>
</dbReference>
<reference evidence="4" key="1">
    <citation type="submission" date="2015-10" db="EMBL/GenBank/DDBJ databases">
        <title>Niche specialization of a soil ammonia-oxidizing archaeon, Candidatus Nitrosocosmicus oleophilus.</title>
        <authorList>
            <person name="Jung M.-Y."/>
            <person name="Rhee S.-K."/>
        </authorList>
    </citation>
    <scope>NUCLEOTIDE SEQUENCE [LARGE SCALE GENOMIC DNA]</scope>
    <source>
        <strain evidence="4">MY3</strain>
    </source>
</reference>
<dbReference type="InterPro" id="IPR006016">
    <property type="entry name" value="UspA"/>
</dbReference>
<proteinExistence type="inferred from homology"/>
<dbReference type="GeneID" id="60422781"/>
<dbReference type="EMBL" id="CP012850">
    <property type="protein sequence ID" value="ALI37089.1"/>
    <property type="molecule type" value="Genomic_DNA"/>
</dbReference>
<gene>
    <name evidence="3" type="ORF">NMY3_02900</name>
</gene>
<dbReference type="Gene3D" id="3.40.50.620">
    <property type="entry name" value="HUPs"/>
    <property type="match status" value="1"/>
</dbReference>